<dbReference type="RefSeq" id="WP_320188509.1">
    <property type="nucleotide sequence ID" value="NZ_CP192764.1"/>
</dbReference>
<evidence type="ECO:0000313" key="3">
    <source>
        <dbReference type="Proteomes" id="UP001277561"/>
    </source>
</evidence>
<keyword evidence="3" id="KW-1185">Reference proteome</keyword>
<proteinExistence type="predicted"/>
<evidence type="ECO:0000259" key="1">
    <source>
        <dbReference type="Pfam" id="PF18746"/>
    </source>
</evidence>
<sequence length="310" mass="34420">MERAHYDSRTQLDAAITAYENDHGKLAGLSTAARKNTWLDQLISSLRRIEYMKLLTTAKIDPARENPNNLLFDPIRAAARLGKLGKRDEAVWMAFIATHFGKHVTDGWKLAANVLGSFGAGPVWNVATYGNGRAAFDKMLVQNQAALADPIQSGRFSNHRQYQSKKPDMISAVCSTYYDWQFSAGGFAQLIQKTHQRVGQNPTEVFDELYRSLNSVYGFGRLGKFDFLTMLSKLDLAPIEAGSAYIIGATGPLSGAKLLFYNSTKHAVSAGQLSQRVDGLDDYLQTGKQVIEDSLCNWQKSPDKYVYFKG</sequence>
<dbReference type="Pfam" id="PF18746">
    <property type="entry name" value="aGPT-Pplase3"/>
    <property type="match status" value="1"/>
</dbReference>
<protein>
    <recommendedName>
        <fullName evidence="1">Alpha-glutamyl/putrescinyl thymine pyrophosphorylase clade 3 domain-containing protein</fullName>
    </recommendedName>
</protein>
<evidence type="ECO:0000313" key="2">
    <source>
        <dbReference type="EMBL" id="MDX8331963.1"/>
    </source>
</evidence>
<reference evidence="2" key="1">
    <citation type="journal article" date="2023" name="Phytobiomes J">
        <title>Deciphering the key players within the bacterial microbiota associated with aerial crown gall tumors on rhododendron: Insights into the gallobiome.</title>
        <authorList>
            <person name="Kuzmanovic N."/>
            <person name="Nesme J."/>
            <person name="Wolf J."/>
            <person name="Neumann-Schaal M."/>
            <person name="Petersen J."/>
            <person name="Fernandez-Gnecco G."/>
            <person name="Sproeer C."/>
            <person name="Bunk B."/>
            <person name="Overmann J."/>
            <person name="Sorensen S.J."/>
            <person name="Idczak E."/>
            <person name="Smalla K."/>
        </authorList>
    </citation>
    <scope>NUCLEOTIDE SEQUENCE [LARGE SCALE GENOMIC DNA]</scope>
    <source>
        <strain evidence="2">Rho-14.1</strain>
    </source>
</reference>
<dbReference type="Proteomes" id="UP001277561">
    <property type="component" value="Unassembled WGS sequence"/>
</dbReference>
<dbReference type="EMBL" id="JAVRAD010000013">
    <property type="protein sequence ID" value="MDX8331963.1"/>
    <property type="molecule type" value="Genomic_DNA"/>
</dbReference>
<gene>
    <name evidence="2" type="ORF">RMS29_22370</name>
</gene>
<accession>A0ABU4W542</accession>
<feature type="domain" description="Alpha-glutamyl/putrescinyl thymine pyrophosphorylase clade 3" evidence="1">
    <location>
        <begin position="35"/>
        <end position="310"/>
    </location>
</feature>
<dbReference type="InterPro" id="IPR041271">
    <property type="entry name" value="AGPT-Pplase3"/>
</dbReference>
<organism evidence="2 3">
    <name type="scientific">Agrobacterium rosae</name>
    <dbReference type="NCBI Taxonomy" id="1972867"/>
    <lineage>
        <taxon>Bacteria</taxon>
        <taxon>Pseudomonadati</taxon>
        <taxon>Pseudomonadota</taxon>
        <taxon>Alphaproteobacteria</taxon>
        <taxon>Hyphomicrobiales</taxon>
        <taxon>Rhizobiaceae</taxon>
        <taxon>Rhizobium/Agrobacterium group</taxon>
        <taxon>Agrobacterium</taxon>
    </lineage>
</organism>
<name>A0ABU4W542_9HYPH</name>
<comment type="caution">
    <text evidence="2">The sequence shown here is derived from an EMBL/GenBank/DDBJ whole genome shotgun (WGS) entry which is preliminary data.</text>
</comment>